<accession>A0ABN8MYK8</accession>
<dbReference type="Pfam" id="PF04089">
    <property type="entry name" value="BRICHOS"/>
    <property type="match status" value="1"/>
</dbReference>
<evidence type="ECO:0000313" key="4">
    <source>
        <dbReference type="Proteomes" id="UP001159405"/>
    </source>
</evidence>
<protein>
    <recommendedName>
        <fullName evidence="2">BRICHOS domain-containing protein</fullName>
    </recommendedName>
</protein>
<sequence length="103" mass="11665">MIKEGGVFDENVTINSAEQTVTFYVPSREGAVKANVVHDFRKNLEIISLPEKKVCFVSQLNSDFPRPVELIDSFRKEKIRSVFIDAIVLAQFAIQWKCVTFGA</sequence>
<evidence type="ECO:0000256" key="1">
    <source>
        <dbReference type="ARBA" id="ARBA00023157"/>
    </source>
</evidence>
<reference evidence="3 4" key="1">
    <citation type="submission" date="2022-05" db="EMBL/GenBank/DDBJ databases">
        <authorList>
            <consortium name="Genoscope - CEA"/>
            <person name="William W."/>
        </authorList>
    </citation>
    <scope>NUCLEOTIDE SEQUENCE [LARGE SCALE GENOMIC DNA]</scope>
</reference>
<keyword evidence="1" id="KW-1015">Disulfide bond</keyword>
<dbReference type="Proteomes" id="UP001159405">
    <property type="component" value="Unassembled WGS sequence"/>
</dbReference>
<dbReference type="InterPro" id="IPR007084">
    <property type="entry name" value="BRICHOS_dom"/>
</dbReference>
<evidence type="ECO:0000259" key="2">
    <source>
        <dbReference type="Pfam" id="PF04089"/>
    </source>
</evidence>
<feature type="domain" description="BRICHOS" evidence="2">
    <location>
        <begin position="33"/>
        <end position="78"/>
    </location>
</feature>
<proteinExistence type="predicted"/>
<comment type="caution">
    <text evidence="3">The sequence shown here is derived from an EMBL/GenBank/DDBJ whole genome shotgun (WGS) entry which is preliminary data.</text>
</comment>
<organism evidence="3 4">
    <name type="scientific">Porites lobata</name>
    <dbReference type="NCBI Taxonomy" id="104759"/>
    <lineage>
        <taxon>Eukaryota</taxon>
        <taxon>Metazoa</taxon>
        <taxon>Cnidaria</taxon>
        <taxon>Anthozoa</taxon>
        <taxon>Hexacorallia</taxon>
        <taxon>Scleractinia</taxon>
        <taxon>Fungiina</taxon>
        <taxon>Poritidae</taxon>
        <taxon>Porites</taxon>
    </lineage>
</organism>
<keyword evidence="4" id="KW-1185">Reference proteome</keyword>
<name>A0ABN8MYK8_9CNID</name>
<dbReference type="EMBL" id="CALNXK010000007">
    <property type="protein sequence ID" value="CAH3038969.1"/>
    <property type="molecule type" value="Genomic_DNA"/>
</dbReference>
<evidence type="ECO:0000313" key="3">
    <source>
        <dbReference type="EMBL" id="CAH3038969.1"/>
    </source>
</evidence>
<gene>
    <name evidence="3" type="ORF">PLOB_00042866</name>
</gene>